<reference evidence="1 2" key="1">
    <citation type="journal article" date="2019" name="Commun. Biol.">
        <title>The bagworm genome reveals a unique fibroin gene that provides high tensile strength.</title>
        <authorList>
            <person name="Kono N."/>
            <person name="Nakamura H."/>
            <person name="Ohtoshi R."/>
            <person name="Tomita M."/>
            <person name="Numata K."/>
            <person name="Arakawa K."/>
        </authorList>
    </citation>
    <scope>NUCLEOTIDE SEQUENCE [LARGE SCALE GENOMIC DNA]</scope>
</reference>
<dbReference type="AlphaFoldDB" id="A0A4C1VRD7"/>
<protein>
    <submittedName>
        <fullName evidence="1">Uncharacterized protein</fullName>
    </submittedName>
</protein>
<evidence type="ECO:0000313" key="2">
    <source>
        <dbReference type="Proteomes" id="UP000299102"/>
    </source>
</evidence>
<accession>A0A4C1VRD7</accession>
<name>A0A4C1VRD7_EUMVA</name>
<keyword evidence="2" id="KW-1185">Reference proteome</keyword>
<evidence type="ECO:0000313" key="1">
    <source>
        <dbReference type="EMBL" id="GBP40739.1"/>
    </source>
</evidence>
<comment type="caution">
    <text evidence="1">The sequence shown here is derived from an EMBL/GenBank/DDBJ whole genome shotgun (WGS) entry which is preliminary data.</text>
</comment>
<organism evidence="1 2">
    <name type="scientific">Eumeta variegata</name>
    <name type="common">Bagworm moth</name>
    <name type="synonym">Eumeta japonica</name>
    <dbReference type="NCBI Taxonomy" id="151549"/>
    <lineage>
        <taxon>Eukaryota</taxon>
        <taxon>Metazoa</taxon>
        <taxon>Ecdysozoa</taxon>
        <taxon>Arthropoda</taxon>
        <taxon>Hexapoda</taxon>
        <taxon>Insecta</taxon>
        <taxon>Pterygota</taxon>
        <taxon>Neoptera</taxon>
        <taxon>Endopterygota</taxon>
        <taxon>Lepidoptera</taxon>
        <taxon>Glossata</taxon>
        <taxon>Ditrysia</taxon>
        <taxon>Tineoidea</taxon>
        <taxon>Psychidae</taxon>
        <taxon>Oiketicinae</taxon>
        <taxon>Eumeta</taxon>
    </lineage>
</organism>
<gene>
    <name evidence="1" type="ORF">EVAR_26402_1</name>
</gene>
<dbReference type="EMBL" id="BGZK01000387">
    <property type="protein sequence ID" value="GBP40739.1"/>
    <property type="molecule type" value="Genomic_DNA"/>
</dbReference>
<dbReference type="Proteomes" id="UP000299102">
    <property type="component" value="Unassembled WGS sequence"/>
</dbReference>
<sequence length="112" mass="12193">MKTQKSQTLISEMRSLSSTLATFQSAPTKTFCDASSNSKTDSPETSEVFARNVQRHAVEFSELCSPIGNLANDQHTAGRNRPPSWLSWATKLKLSRTLPSAAPPSAEPSEPK</sequence>
<proteinExistence type="predicted"/>